<dbReference type="AlphaFoldDB" id="A0A0M0GD27"/>
<name>A0A0M0GD27_SPOGL</name>
<dbReference type="STRING" id="1459.AF332_11765"/>
<evidence type="ECO:0000259" key="1">
    <source>
        <dbReference type="Pfam" id="PF08858"/>
    </source>
</evidence>
<dbReference type="OrthoDB" id="2427704at2"/>
<keyword evidence="3" id="KW-1185">Reference proteome</keyword>
<dbReference type="EMBL" id="LGUF01000007">
    <property type="protein sequence ID" value="KON87437.1"/>
    <property type="molecule type" value="Genomic_DNA"/>
</dbReference>
<organism evidence="2 3">
    <name type="scientific">Sporosarcina globispora</name>
    <name type="common">Bacillus globisporus</name>
    <dbReference type="NCBI Taxonomy" id="1459"/>
    <lineage>
        <taxon>Bacteria</taxon>
        <taxon>Bacillati</taxon>
        <taxon>Bacillota</taxon>
        <taxon>Bacilli</taxon>
        <taxon>Bacillales</taxon>
        <taxon>Caryophanaceae</taxon>
        <taxon>Sporosarcina</taxon>
    </lineage>
</organism>
<feature type="domain" description="IDEAL" evidence="1">
    <location>
        <begin position="73"/>
        <end position="95"/>
    </location>
</feature>
<reference evidence="3" key="1">
    <citation type="submission" date="2015-07" db="EMBL/GenBank/DDBJ databases">
        <title>Fjat-10036 dsm4.</title>
        <authorList>
            <person name="Liu B."/>
            <person name="Wang J."/>
            <person name="Zhu Y."/>
            <person name="Liu G."/>
            <person name="Chen Q."/>
            <person name="Chen Z."/>
            <person name="Lan J."/>
            <person name="Che J."/>
            <person name="Ge C."/>
            <person name="Shi H."/>
            <person name="Pan Z."/>
            <person name="Liu X."/>
        </authorList>
    </citation>
    <scope>NUCLEOTIDE SEQUENCE [LARGE SCALE GENOMIC DNA]</scope>
    <source>
        <strain evidence="3">DSM 4</strain>
    </source>
</reference>
<sequence length="108" mass="12901">MNLSKQKVKYICEVNKDLGIEEYYKQVYLSDLQMWGVKRKITKKTFLKKEKEGHPVKYYKAEIDFNEIKGTLADIYSLIDLSLQTRDKEWFTSLIRRKNLILTVLYGN</sequence>
<comment type="caution">
    <text evidence="2">The sequence shown here is derived from an EMBL/GenBank/DDBJ whole genome shotgun (WGS) entry which is preliminary data.</text>
</comment>
<dbReference type="PATRIC" id="fig|1459.3.peg.2534"/>
<accession>A0A0M0GD27</accession>
<dbReference type="RefSeq" id="WP_053434789.1">
    <property type="nucleotide sequence ID" value="NZ_LGUF01000007.1"/>
</dbReference>
<dbReference type="InterPro" id="IPR014957">
    <property type="entry name" value="IDEAL_dom"/>
</dbReference>
<protein>
    <recommendedName>
        <fullName evidence="1">IDEAL domain-containing protein</fullName>
    </recommendedName>
</protein>
<proteinExistence type="predicted"/>
<gene>
    <name evidence="2" type="ORF">AF332_11765</name>
</gene>
<evidence type="ECO:0000313" key="2">
    <source>
        <dbReference type="EMBL" id="KON87437.1"/>
    </source>
</evidence>
<dbReference type="Pfam" id="PF08858">
    <property type="entry name" value="IDEAL"/>
    <property type="match status" value="1"/>
</dbReference>
<dbReference type="Proteomes" id="UP000037109">
    <property type="component" value="Unassembled WGS sequence"/>
</dbReference>
<evidence type="ECO:0000313" key="3">
    <source>
        <dbReference type="Proteomes" id="UP000037109"/>
    </source>
</evidence>